<proteinExistence type="predicted"/>
<name>A0A1J4K3T5_9EUKA</name>
<dbReference type="AlphaFoldDB" id="A0A1J4K3T5"/>
<comment type="caution">
    <text evidence="1">The sequence shown here is derived from an EMBL/GenBank/DDBJ whole genome shotgun (WGS) entry which is preliminary data.</text>
</comment>
<protein>
    <submittedName>
        <fullName evidence="1">Uncharacterized protein</fullName>
    </submittedName>
</protein>
<evidence type="ECO:0000313" key="2">
    <source>
        <dbReference type="Proteomes" id="UP000179807"/>
    </source>
</evidence>
<reference evidence="1" key="1">
    <citation type="submission" date="2016-10" db="EMBL/GenBank/DDBJ databases">
        <authorList>
            <person name="Benchimol M."/>
            <person name="Almeida L.G."/>
            <person name="Vasconcelos A.T."/>
            <person name="Perreira-Neves A."/>
            <person name="Rosa I.A."/>
            <person name="Tasca T."/>
            <person name="Bogo M.R."/>
            <person name="de Souza W."/>
        </authorList>
    </citation>
    <scope>NUCLEOTIDE SEQUENCE [LARGE SCALE GENOMIC DNA]</scope>
    <source>
        <strain evidence="1">K</strain>
    </source>
</reference>
<organism evidence="1 2">
    <name type="scientific">Tritrichomonas foetus</name>
    <dbReference type="NCBI Taxonomy" id="1144522"/>
    <lineage>
        <taxon>Eukaryota</taxon>
        <taxon>Metamonada</taxon>
        <taxon>Parabasalia</taxon>
        <taxon>Tritrichomonadida</taxon>
        <taxon>Tritrichomonadidae</taxon>
        <taxon>Tritrichomonas</taxon>
    </lineage>
</organism>
<dbReference type="OrthoDB" id="10570537at2759"/>
<sequence>MIKIRFELSNFKKPYLYHQSNRRPQFFNIYRKMNIVEWGSEFPVSGNIQQILYSFTHKFKKLRTFIRALHSICFLYEDSTIIILPVAVLQTKASLQTIQQFLDTKKDPPSSILYYENKIPVVDVISLSPQSDVILPDFLIYKENFTFDLIRTQNDKSIQLKLNEPMTIHDSFLKRVSINNGFISIVTQRENESKYTIYSAQYSTNHQVSAWALQCVVDFVPSLIFTRQPTLYVYQQSDSGIFGCSLDSKGYRRFPRPLTLVCQNDDFIPVHSLIGFYIFDKTNSTILQISGKNTKKVCSLNSGKILEICLLGSRVFALTQNSIVTHDILTGEAIHTMSVPNTESWKISLDESYGIVFCGAKNYTVSKTEIPPLINLYAEKSELMNQMMKVNQTVGTVAAPILLLSNRSPYLATTLLSEEINNEVQKSYTETSIQGQVRPTLEKLNELLKHKPE</sequence>
<keyword evidence="2" id="KW-1185">Reference proteome</keyword>
<dbReference type="EMBL" id="MLAK01000738">
    <property type="protein sequence ID" value="OHT06039.1"/>
    <property type="molecule type" value="Genomic_DNA"/>
</dbReference>
<accession>A0A1J4K3T5</accession>
<dbReference type="RefSeq" id="XP_068359175.1">
    <property type="nucleotide sequence ID" value="XM_068492648.1"/>
</dbReference>
<dbReference type="GeneID" id="94827352"/>
<dbReference type="VEuPathDB" id="TrichDB:TRFO_05680"/>
<dbReference type="Proteomes" id="UP000179807">
    <property type="component" value="Unassembled WGS sequence"/>
</dbReference>
<gene>
    <name evidence="1" type="ORF">TRFO_05680</name>
</gene>
<evidence type="ECO:0000313" key="1">
    <source>
        <dbReference type="EMBL" id="OHT06039.1"/>
    </source>
</evidence>